<dbReference type="eggNOG" id="COG0545">
    <property type="taxonomic scope" value="Bacteria"/>
</dbReference>
<dbReference type="InterPro" id="IPR001179">
    <property type="entry name" value="PPIase_FKBP_dom"/>
</dbReference>
<dbReference type="EMBL" id="AVGG01000017">
    <property type="protein sequence ID" value="ESU27045.1"/>
    <property type="molecule type" value="Genomic_DNA"/>
</dbReference>
<dbReference type="PROSITE" id="PS50059">
    <property type="entry name" value="FKBP_PPIASE"/>
    <property type="match status" value="1"/>
</dbReference>
<dbReference type="Gene3D" id="3.10.50.40">
    <property type="match status" value="1"/>
</dbReference>
<feature type="domain" description="PPIase FKBP-type" evidence="5">
    <location>
        <begin position="126"/>
        <end position="224"/>
    </location>
</feature>
<keyword evidence="3 4" id="KW-0697">Rotamase</keyword>
<gene>
    <name evidence="6" type="ORF">FLJC2902T_23870</name>
</gene>
<reference evidence="6 7" key="1">
    <citation type="submission" date="2013-08" db="EMBL/GenBank/DDBJ databases">
        <title>Flavobacterium limnosediminis JC2902 genome sequencing.</title>
        <authorList>
            <person name="Lee K."/>
            <person name="Yi H."/>
            <person name="Park S."/>
            <person name="Chun J."/>
        </authorList>
    </citation>
    <scope>NUCLEOTIDE SEQUENCE [LARGE SCALE GENOMIC DNA]</scope>
    <source>
        <strain evidence="6 7">JC2902</strain>
    </source>
</reference>
<evidence type="ECO:0000259" key="5">
    <source>
        <dbReference type="PROSITE" id="PS50059"/>
    </source>
</evidence>
<dbReference type="EC" id="5.2.1.8" evidence="2 4"/>
<dbReference type="AlphaFoldDB" id="V6SRJ4"/>
<name>V6SRJ4_9FLAO</name>
<dbReference type="SUPFAM" id="SSF54534">
    <property type="entry name" value="FKBP-like"/>
    <property type="match status" value="1"/>
</dbReference>
<evidence type="ECO:0000313" key="7">
    <source>
        <dbReference type="Proteomes" id="UP000018004"/>
    </source>
</evidence>
<evidence type="ECO:0000256" key="4">
    <source>
        <dbReference type="PROSITE-ProRule" id="PRU00277"/>
    </source>
</evidence>
<comment type="catalytic activity">
    <reaction evidence="1 4">
        <text>[protein]-peptidylproline (omega=180) = [protein]-peptidylproline (omega=0)</text>
        <dbReference type="Rhea" id="RHEA:16237"/>
        <dbReference type="Rhea" id="RHEA-COMP:10747"/>
        <dbReference type="Rhea" id="RHEA-COMP:10748"/>
        <dbReference type="ChEBI" id="CHEBI:83833"/>
        <dbReference type="ChEBI" id="CHEBI:83834"/>
        <dbReference type="EC" id="5.2.1.8"/>
    </reaction>
</comment>
<evidence type="ECO:0000256" key="1">
    <source>
        <dbReference type="ARBA" id="ARBA00000971"/>
    </source>
</evidence>
<evidence type="ECO:0000313" key="6">
    <source>
        <dbReference type="EMBL" id="ESU27045.1"/>
    </source>
</evidence>
<dbReference type="GO" id="GO:0003755">
    <property type="term" value="F:peptidyl-prolyl cis-trans isomerase activity"/>
    <property type="evidence" value="ECO:0007669"/>
    <property type="project" value="UniProtKB-KW"/>
</dbReference>
<keyword evidence="4" id="KW-0413">Isomerase</keyword>
<organism evidence="6 7">
    <name type="scientific">Flavobacterium limnosediminis JC2902</name>
    <dbReference type="NCBI Taxonomy" id="1341181"/>
    <lineage>
        <taxon>Bacteria</taxon>
        <taxon>Pseudomonadati</taxon>
        <taxon>Bacteroidota</taxon>
        <taxon>Flavobacteriia</taxon>
        <taxon>Flavobacteriales</taxon>
        <taxon>Flavobacteriaceae</taxon>
        <taxon>Flavobacterium</taxon>
    </lineage>
</organism>
<protein>
    <recommendedName>
        <fullName evidence="2 4">peptidylprolyl isomerase</fullName>
        <ecNumber evidence="2 4">5.2.1.8</ecNumber>
    </recommendedName>
</protein>
<comment type="caution">
    <text evidence="6">The sequence shown here is derived from an EMBL/GenBank/DDBJ whole genome shotgun (WGS) entry which is preliminary data.</text>
</comment>
<evidence type="ECO:0000256" key="2">
    <source>
        <dbReference type="ARBA" id="ARBA00013194"/>
    </source>
</evidence>
<evidence type="ECO:0000256" key="3">
    <source>
        <dbReference type="ARBA" id="ARBA00023110"/>
    </source>
</evidence>
<dbReference type="PROSITE" id="PS51257">
    <property type="entry name" value="PROKAR_LIPOPROTEIN"/>
    <property type="match status" value="1"/>
</dbReference>
<keyword evidence="7" id="KW-1185">Reference proteome</keyword>
<dbReference type="PATRIC" id="fig|1341181.4.peg.2348"/>
<dbReference type="Proteomes" id="UP000018004">
    <property type="component" value="Unassembled WGS sequence"/>
</dbReference>
<dbReference type="RefSeq" id="WP_023579957.1">
    <property type="nucleotide sequence ID" value="NZ_AVGG01000017.1"/>
</dbReference>
<dbReference type="STRING" id="1341181.FLJC2902T_23870"/>
<sequence>MNRIFKIFSILTLGVLFTACPKDDAPEPVPARPHADVYPEDLIKIEDYLKSHYVEITDEDLDGEVDVADMKIDSLDDTHTVSIWDQTEYPLENKIVKLYGVDFKVYYLKFDGKADTDAEGDKPCGTDRVLVSYRGSLLDGYQFDYAPNPVEFNLIDVVKGWEYIMPQFRAGYFDPVGGDGTLNPRNFGSGVMFLPSGLGYYSGGFGNIPAYAPLVFTFNLFAVTRLDQDIDKIEDRYEYEFNEDGSLIDTDADGIPNVFDNDDDGDGYKTINEIKHTYVDNGVTYTVYYPFTGAAVDNPATPFVDETQGIPRCFTGPNSTESPFLPTSVPADFTEPTRLRRHLDRNCKPPFGG</sequence>
<proteinExistence type="predicted"/>
<dbReference type="InterPro" id="IPR046357">
    <property type="entry name" value="PPIase_dom_sf"/>
</dbReference>
<dbReference type="OrthoDB" id="1424215at2"/>
<accession>V6SRJ4</accession>